<protein>
    <submittedName>
        <fullName evidence="10">Longevity assurance proteins LAG1/LAC1</fullName>
    </submittedName>
</protein>
<evidence type="ECO:0000256" key="4">
    <source>
        <dbReference type="ARBA" id="ARBA00022989"/>
    </source>
</evidence>
<dbReference type="AlphaFoldDB" id="A0A6G1IRE9"/>
<keyword evidence="5 6" id="KW-0472">Membrane</keyword>
<dbReference type="GO" id="GO:0050291">
    <property type="term" value="F:sphingosine N-acyltransferase activity"/>
    <property type="evidence" value="ECO:0007669"/>
    <property type="project" value="InterPro"/>
</dbReference>
<dbReference type="GO" id="GO:0016020">
    <property type="term" value="C:membrane"/>
    <property type="evidence" value="ECO:0007669"/>
    <property type="project" value="UniProtKB-SubCell"/>
</dbReference>
<name>A0A6G1IRE9_9PLEO</name>
<dbReference type="EMBL" id="MU005596">
    <property type="protein sequence ID" value="KAF2680521.1"/>
    <property type="molecule type" value="Genomic_DNA"/>
</dbReference>
<dbReference type="PROSITE" id="PS50922">
    <property type="entry name" value="TLC"/>
    <property type="match status" value="1"/>
</dbReference>
<feature type="transmembrane region" description="Helical" evidence="8">
    <location>
        <begin position="65"/>
        <end position="82"/>
    </location>
</feature>
<keyword evidence="3 6" id="KW-0812">Transmembrane</keyword>
<evidence type="ECO:0000259" key="9">
    <source>
        <dbReference type="PROSITE" id="PS50922"/>
    </source>
</evidence>
<reference evidence="10" key="1">
    <citation type="journal article" date="2020" name="Stud. Mycol.">
        <title>101 Dothideomycetes genomes: a test case for predicting lifestyles and emergence of pathogens.</title>
        <authorList>
            <person name="Haridas S."/>
            <person name="Albert R."/>
            <person name="Binder M."/>
            <person name="Bloem J."/>
            <person name="Labutti K."/>
            <person name="Salamov A."/>
            <person name="Andreopoulos B."/>
            <person name="Baker S."/>
            <person name="Barry K."/>
            <person name="Bills G."/>
            <person name="Bluhm B."/>
            <person name="Cannon C."/>
            <person name="Castanera R."/>
            <person name="Culley D."/>
            <person name="Daum C."/>
            <person name="Ezra D."/>
            <person name="Gonzalez J."/>
            <person name="Henrissat B."/>
            <person name="Kuo A."/>
            <person name="Liang C."/>
            <person name="Lipzen A."/>
            <person name="Lutzoni F."/>
            <person name="Magnuson J."/>
            <person name="Mondo S."/>
            <person name="Nolan M."/>
            <person name="Ohm R."/>
            <person name="Pangilinan J."/>
            <person name="Park H.-J."/>
            <person name="Ramirez L."/>
            <person name="Alfaro M."/>
            <person name="Sun H."/>
            <person name="Tritt A."/>
            <person name="Yoshinaga Y."/>
            <person name="Zwiers L.-H."/>
            <person name="Turgeon B."/>
            <person name="Goodwin S."/>
            <person name="Spatafora J."/>
            <person name="Crous P."/>
            <person name="Grigoriev I."/>
        </authorList>
    </citation>
    <scope>NUCLEOTIDE SEQUENCE</scope>
    <source>
        <strain evidence="10">CBS 122367</strain>
    </source>
</reference>
<evidence type="ECO:0000256" key="1">
    <source>
        <dbReference type="ARBA" id="ARBA00004141"/>
    </source>
</evidence>
<evidence type="ECO:0000256" key="2">
    <source>
        <dbReference type="ARBA" id="ARBA00009808"/>
    </source>
</evidence>
<evidence type="ECO:0000313" key="10">
    <source>
        <dbReference type="EMBL" id="KAF2680521.1"/>
    </source>
</evidence>
<evidence type="ECO:0000256" key="3">
    <source>
        <dbReference type="ARBA" id="ARBA00022692"/>
    </source>
</evidence>
<dbReference type="SMART" id="SM00724">
    <property type="entry name" value="TLC"/>
    <property type="match status" value="1"/>
</dbReference>
<dbReference type="InterPro" id="IPR016439">
    <property type="entry name" value="Lag1/Lac1-like"/>
</dbReference>
<feature type="transmembrane region" description="Helical" evidence="8">
    <location>
        <begin position="371"/>
        <end position="392"/>
    </location>
</feature>
<organism evidence="10 11">
    <name type="scientific">Lentithecium fluviatile CBS 122367</name>
    <dbReference type="NCBI Taxonomy" id="1168545"/>
    <lineage>
        <taxon>Eukaryota</taxon>
        <taxon>Fungi</taxon>
        <taxon>Dikarya</taxon>
        <taxon>Ascomycota</taxon>
        <taxon>Pezizomycotina</taxon>
        <taxon>Dothideomycetes</taxon>
        <taxon>Pleosporomycetidae</taxon>
        <taxon>Pleosporales</taxon>
        <taxon>Massarineae</taxon>
        <taxon>Lentitheciaceae</taxon>
        <taxon>Lentithecium</taxon>
    </lineage>
</organism>
<keyword evidence="11" id="KW-1185">Reference proteome</keyword>
<accession>A0A6G1IRE9</accession>
<comment type="similarity">
    <text evidence="2">Belongs to the sphingosine N-acyltransferase family.</text>
</comment>
<evidence type="ECO:0000256" key="8">
    <source>
        <dbReference type="SAM" id="Phobius"/>
    </source>
</evidence>
<feature type="compositionally biased region" description="Basic and acidic residues" evidence="7">
    <location>
        <begin position="488"/>
        <end position="504"/>
    </location>
</feature>
<dbReference type="PANTHER" id="PTHR12560:SF0">
    <property type="entry name" value="LD18904P"/>
    <property type="match status" value="1"/>
</dbReference>
<dbReference type="GO" id="GO:0046513">
    <property type="term" value="P:ceramide biosynthetic process"/>
    <property type="evidence" value="ECO:0007669"/>
    <property type="project" value="InterPro"/>
</dbReference>
<dbReference type="Proteomes" id="UP000799291">
    <property type="component" value="Unassembled WGS sequence"/>
</dbReference>
<dbReference type="OrthoDB" id="537032at2759"/>
<proteinExistence type="inferred from homology"/>
<feature type="transmembrane region" description="Helical" evidence="8">
    <location>
        <begin position="194"/>
        <end position="216"/>
    </location>
</feature>
<evidence type="ECO:0000256" key="6">
    <source>
        <dbReference type="PROSITE-ProRule" id="PRU00205"/>
    </source>
</evidence>
<feature type="domain" description="TLC" evidence="9">
    <location>
        <begin position="150"/>
        <end position="403"/>
    </location>
</feature>
<evidence type="ECO:0000313" key="11">
    <source>
        <dbReference type="Proteomes" id="UP000799291"/>
    </source>
</evidence>
<dbReference type="PANTHER" id="PTHR12560">
    <property type="entry name" value="LONGEVITY ASSURANCE FACTOR 1 LAG1"/>
    <property type="match status" value="1"/>
</dbReference>
<feature type="transmembrane region" description="Helical" evidence="8">
    <location>
        <begin position="115"/>
        <end position="134"/>
    </location>
</feature>
<keyword evidence="4 8" id="KW-1133">Transmembrane helix</keyword>
<feature type="region of interest" description="Disordered" evidence="7">
    <location>
        <begin position="460"/>
        <end position="504"/>
    </location>
</feature>
<feature type="transmembrane region" description="Helical" evidence="8">
    <location>
        <begin position="155"/>
        <end position="174"/>
    </location>
</feature>
<evidence type="ECO:0000256" key="7">
    <source>
        <dbReference type="SAM" id="MobiDB-lite"/>
    </source>
</evidence>
<evidence type="ECO:0000256" key="5">
    <source>
        <dbReference type="ARBA" id="ARBA00023136"/>
    </source>
</evidence>
<dbReference type="Pfam" id="PF03798">
    <property type="entry name" value="TRAM_LAG1_CLN8"/>
    <property type="match status" value="1"/>
</dbReference>
<comment type="subcellular location">
    <subcellularLocation>
        <location evidence="1">Membrane</location>
        <topology evidence="1">Multi-pass membrane protein</topology>
    </subcellularLocation>
</comment>
<gene>
    <name evidence="10" type="ORF">K458DRAFT_445219</name>
</gene>
<dbReference type="InterPro" id="IPR006634">
    <property type="entry name" value="TLC-dom"/>
</dbReference>
<sequence length="504" mass="55991">MAAQVATPCRGSNGGPISHGAEAAWTPEQKGNGAVAAPLPRKAKKKTQDDSLVTNLLTLVCDHQLGISINFLLLLFLTHIFFPRARRRTSSFFRFSYYNPSTAQYGCGTDDLPFVALWIVIFTGLRVAVMDYILKPLALLGGIKTMKGLARFQEQAWLVCYCTCSWSLGMYIMYHSEYWFNVHGMWKGWPFREISGLSKFYYLAQWAFWIQQIVVVNVEEKRKDYTQMFTHHIFTIALLFLSYGYYHTRVGIVILCIMDIVDIVLPTAKLLKYLGYTNACDFFFGLFVLTWVITRHVFYPMVCWSIYAHAPTDMAPGCYLKAPVTTSPGANATFVPASRAAEYDDLGGNAIWANLLKAYTDRDGPVCWNPAIRYSFLVLLLALQGIICLWFAMIAKVVYKVVSGQSADDVRSDDEGDDEELELDTTSAAINAAKTGAEWAPVEQEVGVEALSFAPRKSALAGGNAGVGVTRRGRRSTGRASGISIPGHGDRKELLGRIGCDKPS</sequence>
<feature type="region of interest" description="Disordered" evidence="7">
    <location>
        <begin position="1"/>
        <end position="23"/>
    </location>
</feature>